<dbReference type="Pfam" id="PF03807">
    <property type="entry name" value="F420_oxidored"/>
    <property type="match status" value="1"/>
</dbReference>
<keyword evidence="2 4" id="KW-0521">NADP</keyword>
<dbReference type="Pfam" id="PF14748">
    <property type="entry name" value="P5CR_dimer"/>
    <property type="match status" value="1"/>
</dbReference>
<comment type="caution">
    <text evidence="9">The sequence shown here is derived from an EMBL/GenBank/DDBJ whole genome shotgun (WGS) entry which is preliminary data.</text>
</comment>
<keyword evidence="4" id="KW-0963">Cytoplasm</keyword>
<protein>
    <recommendedName>
        <fullName evidence="4 5">Pyrroline-5-carboxylate reductase</fullName>
        <shortName evidence="4">P5C reductase</shortName>
        <shortName evidence="4">P5CR</shortName>
        <ecNumber evidence="4 5">1.5.1.2</ecNumber>
    </recommendedName>
    <alternativeName>
        <fullName evidence="4">PCA reductase</fullName>
    </alternativeName>
</protein>
<evidence type="ECO:0000256" key="2">
    <source>
        <dbReference type="ARBA" id="ARBA00022857"/>
    </source>
</evidence>
<comment type="function">
    <text evidence="4">Catalyzes the reduction of 1-pyrroline-5-carboxylate (PCA) to L-proline.</text>
</comment>
<dbReference type="PIRSF" id="PIRSF000193">
    <property type="entry name" value="Pyrrol-5-carb_rd"/>
    <property type="match status" value="1"/>
</dbReference>
<dbReference type="EC" id="1.5.1.2" evidence="4 5"/>
<dbReference type="Gene3D" id="3.40.50.720">
    <property type="entry name" value="NAD(P)-binding Rossmann-like Domain"/>
    <property type="match status" value="1"/>
</dbReference>
<organism evidence="9 10">
    <name type="scientific">Halonotius aquaticus</name>
    <dbReference type="NCBI Taxonomy" id="2216978"/>
    <lineage>
        <taxon>Archaea</taxon>
        <taxon>Methanobacteriati</taxon>
        <taxon>Methanobacteriota</taxon>
        <taxon>Stenosarchaea group</taxon>
        <taxon>Halobacteria</taxon>
        <taxon>Halobacteriales</taxon>
        <taxon>Haloferacaceae</taxon>
        <taxon>Halonotius</taxon>
    </lineage>
</organism>
<dbReference type="PANTHER" id="PTHR11645:SF0">
    <property type="entry name" value="PYRROLINE-5-CARBOXYLATE REDUCTASE 3"/>
    <property type="match status" value="1"/>
</dbReference>
<accession>A0A3A6PR39</accession>
<dbReference type="GO" id="GO:0005737">
    <property type="term" value="C:cytoplasm"/>
    <property type="evidence" value="ECO:0007669"/>
    <property type="project" value="UniProtKB-SubCell"/>
</dbReference>
<dbReference type="SUPFAM" id="SSF48179">
    <property type="entry name" value="6-phosphogluconate dehydrogenase C-terminal domain-like"/>
    <property type="match status" value="1"/>
</dbReference>
<evidence type="ECO:0000259" key="7">
    <source>
        <dbReference type="Pfam" id="PF03807"/>
    </source>
</evidence>
<dbReference type="GO" id="GO:0055129">
    <property type="term" value="P:L-proline biosynthetic process"/>
    <property type="evidence" value="ECO:0007669"/>
    <property type="project" value="UniProtKB-UniRule"/>
</dbReference>
<gene>
    <name evidence="4 9" type="primary">proC</name>
    <name evidence="9" type="ORF">DM826_04095</name>
</gene>
<sequence length="256" mass="26538">MTHLSVVGCGNMGGALLQGLAESGDHTLVGCDIDADARASVADYCETTDDLAVAAEADYVVLAVKPDSVGDLLPALDLDAEQTLISIAAGVSIDYLADLTDAQIVRLMPNLNAETRNMAAAVTGAVDDTVRALLNEVGEYAEIQESEMDIATALNGSGPAFVFYLIGAMADAGVDSGLEAEQAETLAAQTFKGAAETVLQSEQSIDELIDAVCSEGGTTIEGMELLWDSDVEEDVGAAVHAAEDRSREMAAEFADE</sequence>
<comment type="subcellular location">
    <subcellularLocation>
        <location evidence="4">Cytoplasm</location>
    </subcellularLocation>
</comment>
<evidence type="ECO:0000259" key="8">
    <source>
        <dbReference type="Pfam" id="PF14748"/>
    </source>
</evidence>
<dbReference type="HAMAP" id="MF_01925">
    <property type="entry name" value="P5C_reductase"/>
    <property type="match status" value="1"/>
</dbReference>
<feature type="binding site" evidence="6">
    <location>
        <begin position="63"/>
        <end position="66"/>
    </location>
    <ligand>
        <name>NADP(+)</name>
        <dbReference type="ChEBI" id="CHEBI:58349"/>
    </ligand>
</feature>
<comment type="similarity">
    <text evidence="1 4">Belongs to the pyrroline-5-carboxylate reductase family.</text>
</comment>
<dbReference type="InterPro" id="IPR029036">
    <property type="entry name" value="P5CR_dimer"/>
</dbReference>
<evidence type="ECO:0000313" key="10">
    <source>
        <dbReference type="Proteomes" id="UP000276588"/>
    </source>
</evidence>
<keyword evidence="4" id="KW-0028">Amino-acid biosynthesis</keyword>
<dbReference type="AlphaFoldDB" id="A0A3A6PR39"/>
<keyword evidence="10" id="KW-1185">Reference proteome</keyword>
<evidence type="ECO:0000256" key="4">
    <source>
        <dbReference type="HAMAP-Rule" id="MF_01925"/>
    </source>
</evidence>
<dbReference type="RefSeq" id="WP_120101760.1">
    <property type="nucleotide sequence ID" value="NZ_QKNY01000005.1"/>
</dbReference>
<comment type="pathway">
    <text evidence="4">Amino-acid biosynthesis; L-proline biosynthesis; L-proline from L-glutamate 5-semialdehyde: step 1/1.</text>
</comment>
<evidence type="ECO:0000256" key="1">
    <source>
        <dbReference type="ARBA" id="ARBA00005525"/>
    </source>
</evidence>
<dbReference type="Proteomes" id="UP000276588">
    <property type="component" value="Unassembled WGS sequence"/>
</dbReference>
<dbReference type="OrthoDB" id="25257at2157"/>
<proteinExistence type="inferred from homology"/>
<comment type="catalytic activity">
    <reaction evidence="4">
        <text>L-proline + NADP(+) = (S)-1-pyrroline-5-carboxylate + NADPH + 2 H(+)</text>
        <dbReference type="Rhea" id="RHEA:14109"/>
        <dbReference type="ChEBI" id="CHEBI:15378"/>
        <dbReference type="ChEBI" id="CHEBI:17388"/>
        <dbReference type="ChEBI" id="CHEBI:57783"/>
        <dbReference type="ChEBI" id="CHEBI:58349"/>
        <dbReference type="ChEBI" id="CHEBI:60039"/>
        <dbReference type="EC" id="1.5.1.2"/>
    </reaction>
</comment>
<dbReference type="InterPro" id="IPR028939">
    <property type="entry name" value="P5C_Rdtase_cat_N"/>
</dbReference>
<keyword evidence="3 4" id="KW-0560">Oxidoreductase</keyword>
<dbReference type="EMBL" id="QKNY01000005">
    <property type="protein sequence ID" value="RJX44261.1"/>
    <property type="molecule type" value="Genomic_DNA"/>
</dbReference>
<dbReference type="GO" id="GO:0004735">
    <property type="term" value="F:pyrroline-5-carboxylate reductase activity"/>
    <property type="evidence" value="ECO:0007669"/>
    <property type="project" value="UniProtKB-UniRule"/>
</dbReference>
<feature type="domain" description="Pyrroline-5-carboxylate reductase catalytic N-terminal" evidence="7">
    <location>
        <begin position="5"/>
        <end position="90"/>
    </location>
</feature>
<dbReference type="InterPro" id="IPR036291">
    <property type="entry name" value="NAD(P)-bd_dom_sf"/>
</dbReference>
<feature type="domain" description="Pyrroline-5-carboxylate reductase dimerisation" evidence="8">
    <location>
        <begin position="145"/>
        <end position="249"/>
    </location>
</feature>
<dbReference type="InterPro" id="IPR000304">
    <property type="entry name" value="Pyrroline-COOH_reductase"/>
</dbReference>
<keyword evidence="4" id="KW-0641">Proline biosynthesis</keyword>
<comment type="catalytic activity">
    <reaction evidence="4">
        <text>L-proline + NAD(+) = (S)-1-pyrroline-5-carboxylate + NADH + 2 H(+)</text>
        <dbReference type="Rhea" id="RHEA:14105"/>
        <dbReference type="ChEBI" id="CHEBI:15378"/>
        <dbReference type="ChEBI" id="CHEBI:17388"/>
        <dbReference type="ChEBI" id="CHEBI:57540"/>
        <dbReference type="ChEBI" id="CHEBI:57945"/>
        <dbReference type="ChEBI" id="CHEBI:60039"/>
        <dbReference type="EC" id="1.5.1.2"/>
    </reaction>
</comment>
<dbReference type="PANTHER" id="PTHR11645">
    <property type="entry name" value="PYRROLINE-5-CARBOXYLATE REDUCTASE"/>
    <property type="match status" value="1"/>
</dbReference>
<evidence type="ECO:0000256" key="6">
    <source>
        <dbReference type="PIRSR" id="PIRSR000193-1"/>
    </source>
</evidence>
<dbReference type="NCBIfam" id="TIGR00112">
    <property type="entry name" value="proC"/>
    <property type="match status" value="1"/>
</dbReference>
<dbReference type="SUPFAM" id="SSF51735">
    <property type="entry name" value="NAD(P)-binding Rossmann-fold domains"/>
    <property type="match status" value="1"/>
</dbReference>
<reference evidence="9 10" key="1">
    <citation type="submission" date="2018-06" db="EMBL/GenBank/DDBJ databases">
        <title>Halonotius sp. F13-13 a new haloarchaeeon isolated from a solar saltern from Isla Cristina, Huelva, Spain.</title>
        <authorList>
            <person name="Duran-Viseras A."/>
            <person name="Sanchez-Porro C."/>
            <person name="Ventosa A."/>
        </authorList>
    </citation>
    <scope>NUCLEOTIDE SEQUENCE [LARGE SCALE GENOMIC DNA]</scope>
    <source>
        <strain evidence="9 10">F13-13</strain>
    </source>
</reference>
<evidence type="ECO:0000256" key="5">
    <source>
        <dbReference type="NCBIfam" id="TIGR00112"/>
    </source>
</evidence>
<evidence type="ECO:0000313" key="9">
    <source>
        <dbReference type="EMBL" id="RJX44261.1"/>
    </source>
</evidence>
<name>A0A3A6PR39_9EURY</name>
<dbReference type="InterPro" id="IPR008927">
    <property type="entry name" value="6-PGluconate_DH-like_C_sf"/>
</dbReference>
<dbReference type="Gene3D" id="1.10.3730.10">
    <property type="entry name" value="ProC C-terminal domain-like"/>
    <property type="match status" value="1"/>
</dbReference>
<evidence type="ECO:0000256" key="3">
    <source>
        <dbReference type="ARBA" id="ARBA00023002"/>
    </source>
</evidence>
<dbReference type="FunFam" id="1.10.3730.10:FF:000001">
    <property type="entry name" value="Pyrroline-5-carboxylate reductase"/>
    <property type="match status" value="1"/>
</dbReference>
<dbReference type="UniPathway" id="UPA00098">
    <property type="reaction ID" value="UER00361"/>
</dbReference>